<comment type="subcellular location">
    <subcellularLocation>
        <location evidence="1">Cell membrane</location>
        <topology evidence="1">Multi-pass membrane protein</topology>
    </subcellularLocation>
</comment>
<organism evidence="7 8">
    <name type="scientific">Corynebacterium camporealensis</name>
    <dbReference type="NCBI Taxonomy" id="161896"/>
    <lineage>
        <taxon>Bacteria</taxon>
        <taxon>Bacillati</taxon>
        <taxon>Actinomycetota</taxon>
        <taxon>Actinomycetes</taxon>
        <taxon>Mycobacteriales</taxon>
        <taxon>Corynebacteriaceae</taxon>
        <taxon>Corynebacterium</taxon>
    </lineage>
</organism>
<sequence>MNRPAVRDAALLFARLIIGIIFVVHGVDKLFFTGMDETIGQFSAWGVPEPQILGWVVALTELIGGMLLVIGLLATFAAALLAIIVGGASYYVHFANGFFAAENGLELTSALVVSLVLIVVFGAGRASLDEVLRNVES</sequence>
<evidence type="ECO:0000313" key="7">
    <source>
        <dbReference type="EMBL" id="AKE38746.1"/>
    </source>
</evidence>
<dbReference type="AlphaFoldDB" id="A0A0F6TAN1"/>
<keyword evidence="4" id="KW-0812">Transmembrane</keyword>
<dbReference type="KEGG" id="ccj:UL81_03855"/>
<evidence type="ECO:0000256" key="4">
    <source>
        <dbReference type="ARBA" id="ARBA00022692"/>
    </source>
</evidence>
<gene>
    <name evidence="7" type="ORF">UL81_03855</name>
</gene>
<dbReference type="PATRIC" id="fig|161896.4.peg.757"/>
<dbReference type="EMBL" id="CP011311">
    <property type="protein sequence ID" value="AKE38746.1"/>
    <property type="molecule type" value="Genomic_DNA"/>
</dbReference>
<proteinExistence type="inferred from homology"/>
<evidence type="ECO:0000313" key="8">
    <source>
        <dbReference type="Proteomes" id="UP000033566"/>
    </source>
</evidence>
<name>A0A0F6TAN1_9CORY</name>
<keyword evidence="6" id="KW-0472">Membrane</keyword>
<dbReference type="InterPro" id="IPR051907">
    <property type="entry name" value="DoxX-like_oxidoreductase"/>
</dbReference>
<evidence type="ECO:0000256" key="6">
    <source>
        <dbReference type="ARBA" id="ARBA00023136"/>
    </source>
</evidence>
<evidence type="ECO:0000256" key="5">
    <source>
        <dbReference type="ARBA" id="ARBA00022989"/>
    </source>
</evidence>
<dbReference type="PANTHER" id="PTHR33452:SF1">
    <property type="entry name" value="INNER MEMBRANE PROTEIN YPHA-RELATED"/>
    <property type="match status" value="1"/>
</dbReference>
<dbReference type="GO" id="GO:0005886">
    <property type="term" value="C:plasma membrane"/>
    <property type="evidence" value="ECO:0007669"/>
    <property type="project" value="UniProtKB-SubCell"/>
</dbReference>
<dbReference type="PANTHER" id="PTHR33452">
    <property type="entry name" value="OXIDOREDUCTASE CATD-RELATED"/>
    <property type="match status" value="1"/>
</dbReference>
<comment type="similarity">
    <text evidence="2">Belongs to the DoxX family.</text>
</comment>
<dbReference type="InterPro" id="IPR032808">
    <property type="entry name" value="DoxX"/>
</dbReference>
<dbReference type="Proteomes" id="UP000033566">
    <property type="component" value="Chromosome"/>
</dbReference>
<dbReference type="OrthoDB" id="1122432at2"/>
<dbReference type="RefSeq" id="WP_035107143.1">
    <property type="nucleotide sequence ID" value="NZ_CP011311.1"/>
</dbReference>
<dbReference type="Pfam" id="PF07681">
    <property type="entry name" value="DoxX"/>
    <property type="match status" value="1"/>
</dbReference>
<evidence type="ECO:0000256" key="3">
    <source>
        <dbReference type="ARBA" id="ARBA00022475"/>
    </source>
</evidence>
<keyword evidence="8" id="KW-1185">Reference proteome</keyword>
<evidence type="ECO:0000256" key="1">
    <source>
        <dbReference type="ARBA" id="ARBA00004651"/>
    </source>
</evidence>
<keyword evidence="5" id="KW-1133">Transmembrane helix</keyword>
<dbReference type="HOGENOM" id="CLU_058421_3_2_11"/>
<protein>
    <submittedName>
        <fullName evidence="7">Putative membrane protein</fullName>
    </submittedName>
</protein>
<accession>A0A0F6TAN1</accession>
<keyword evidence="3" id="KW-1003">Cell membrane</keyword>
<reference evidence="7 8" key="1">
    <citation type="journal article" date="2015" name="Genome Announc.">
        <title>Complete Genome Sequence of Corynebacterium camporealensis DSM 44610, Isolated from the Milk of a Manchega Sheep with Subclinical Mastitis.</title>
        <authorList>
            <person name="Ruckert C."/>
            <person name="Albersmeier A."/>
            <person name="Winkler A."/>
            <person name="Tauch A."/>
        </authorList>
    </citation>
    <scope>NUCLEOTIDE SEQUENCE [LARGE SCALE GENOMIC DNA]</scope>
    <source>
        <strain evidence="7 8">DSM 44610</strain>
    </source>
</reference>
<evidence type="ECO:0000256" key="2">
    <source>
        <dbReference type="ARBA" id="ARBA00006679"/>
    </source>
</evidence>
<dbReference type="STRING" id="161896.UL81_03855"/>